<dbReference type="Proteomes" id="UP000231553">
    <property type="component" value="Unassembled WGS sequence"/>
</dbReference>
<dbReference type="SMART" id="SM00344">
    <property type="entry name" value="HTH_ASNC"/>
    <property type="match status" value="1"/>
</dbReference>
<dbReference type="GO" id="GO:0043565">
    <property type="term" value="F:sequence-specific DNA binding"/>
    <property type="evidence" value="ECO:0007669"/>
    <property type="project" value="InterPro"/>
</dbReference>
<dbReference type="InterPro" id="IPR019888">
    <property type="entry name" value="Tscrpt_reg_AsnC-like"/>
</dbReference>
<dbReference type="SUPFAM" id="SSF46785">
    <property type="entry name" value="Winged helix' DNA-binding domain"/>
    <property type="match status" value="1"/>
</dbReference>
<dbReference type="InterPro" id="IPR036388">
    <property type="entry name" value="WH-like_DNA-bd_sf"/>
</dbReference>
<dbReference type="Pfam" id="PF13412">
    <property type="entry name" value="HTH_24"/>
    <property type="match status" value="1"/>
</dbReference>
<feature type="domain" description="HTH asnC-type" evidence="4">
    <location>
        <begin position="6"/>
        <end position="67"/>
    </location>
</feature>
<evidence type="ECO:0000256" key="2">
    <source>
        <dbReference type="ARBA" id="ARBA00023125"/>
    </source>
</evidence>
<protein>
    <submittedName>
        <fullName evidence="5">AsnC family transcriptional regulator</fullName>
    </submittedName>
</protein>
<dbReference type="PANTHER" id="PTHR30154">
    <property type="entry name" value="LEUCINE-RESPONSIVE REGULATORY PROTEIN"/>
    <property type="match status" value="1"/>
</dbReference>
<dbReference type="InterPro" id="IPR000485">
    <property type="entry name" value="AsnC-type_HTH_dom"/>
</dbReference>
<evidence type="ECO:0000256" key="1">
    <source>
        <dbReference type="ARBA" id="ARBA00023015"/>
    </source>
</evidence>
<evidence type="ECO:0000313" key="6">
    <source>
        <dbReference type="Proteomes" id="UP000231553"/>
    </source>
</evidence>
<keyword evidence="6" id="KW-1185">Reference proteome</keyword>
<proteinExistence type="predicted"/>
<comment type="caution">
    <text evidence="5">The sequence shown here is derived from an EMBL/GenBank/DDBJ whole genome shotgun (WGS) entry which is preliminary data.</text>
</comment>
<dbReference type="InterPro" id="IPR036390">
    <property type="entry name" value="WH_DNA-bd_sf"/>
</dbReference>
<dbReference type="InterPro" id="IPR011008">
    <property type="entry name" value="Dimeric_a/b-barrel"/>
</dbReference>
<gene>
    <name evidence="5" type="ORF">CVM52_24115</name>
</gene>
<evidence type="ECO:0000256" key="3">
    <source>
        <dbReference type="ARBA" id="ARBA00023163"/>
    </source>
</evidence>
<dbReference type="PRINTS" id="PR00033">
    <property type="entry name" value="HTHASNC"/>
</dbReference>
<dbReference type="Gene3D" id="3.30.70.920">
    <property type="match status" value="1"/>
</dbReference>
<sequence>MTQIDLDSRDRKLLALLEQDCRMSHADLAERVGMSTSACWRRIRAFEEAGLIERYAAILRPEALGDSFHAIVHVQLTRHEPAHLADFIRAITSREEVRECYATTGQADYHLRIRCRDIDAYNRFLEQFLFTMPAVSSAQTNVVLRDLKR</sequence>
<dbReference type="PROSITE" id="PS50956">
    <property type="entry name" value="HTH_ASNC_2"/>
    <property type="match status" value="1"/>
</dbReference>
<dbReference type="CDD" id="cd00090">
    <property type="entry name" value="HTH_ARSR"/>
    <property type="match status" value="1"/>
</dbReference>
<reference evidence="5 6" key="1">
    <citation type="journal article" date="2018" name="Int. J. Syst. Evol. Microbiol.">
        <title>Pseudooceanicola lipolyticus sp. nov., a marine alphaproteobacterium, reclassification of Oceanicola flagellatus as Pseudooceanicola flagellatus comb. nov. and emended description of the genus Pseudooceanicola.</title>
        <authorList>
            <person name="Huang M.-M."/>
            <person name="Guo L.-L."/>
            <person name="Wu Y.-H."/>
            <person name="Lai Q.-L."/>
            <person name="Shao Z.-Z."/>
            <person name="Wang C.-S."/>
            <person name="Wu M."/>
            <person name="Xu X.-W."/>
        </authorList>
    </citation>
    <scope>NUCLEOTIDE SEQUENCE [LARGE SCALE GENOMIC DNA]</scope>
    <source>
        <strain evidence="5 6">157</strain>
    </source>
</reference>
<keyword evidence="3" id="KW-0804">Transcription</keyword>
<dbReference type="EMBL" id="PGTB01000243">
    <property type="protein sequence ID" value="PJE34083.1"/>
    <property type="molecule type" value="Genomic_DNA"/>
</dbReference>
<keyword evidence="2" id="KW-0238">DNA-binding</keyword>
<dbReference type="Gene3D" id="1.10.10.10">
    <property type="entry name" value="Winged helix-like DNA-binding domain superfamily/Winged helix DNA-binding domain"/>
    <property type="match status" value="1"/>
</dbReference>
<dbReference type="InterPro" id="IPR011991">
    <property type="entry name" value="ArsR-like_HTH"/>
</dbReference>
<dbReference type="GO" id="GO:0005829">
    <property type="term" value="C:cytosol"/>
    <property type="evidence" value="ECO:0007669"/>
    <property type="project" value="TreeGrafter"/>
</dbReference>
<organism evidence="5 6">
    <name type="scientific">Pseudooceanicola lipolyticus</name>
    <dbReference type="NCBI Taxonomy" id="2029104"/>
    <lineage>
        <taxon>Bacteria</taxon>
        <taxon>Pseudomonadati</taxon>
        <taxon>Pseudomonadota</taxon>
        <taxon>Alphaproteobacteria</taxon>
        <taxon>Rhodobacterales</taxon>
        <taxon>Paracoccaceae</taxon>
        <taxon>Pseudooceanicola</taxon>
    </lineage>
</organism>
<dbReference type="GO" id="GO:0006355">
    <property type="term" value="P:regulation of DNA-templated transcription"/>
    <property type="evidence" value="ECO:0007669"/>
    <property type="project" value="UniProtKB-ARBA"/>
</dbReference>
<dbReference type="RefSeq" id="WP_100164858.1">
    <property type="nucleotide sequence ID" value="NZ_PGTB01000243.1"/>
</dbReference>
<evidence type="ECO:0000313" key="5">
    <source>
        <dbReference type="EMBL" id="PJE34083.1"/>
    </source>
</evidence>
<dbReference type="SUPFAM" id="SSF54909">
    <property type="entry name" value="Dimeric alpha+beta barrel"/>
    <property type="match status" value="1"/>
</dbReference>
<dbReference type="AlphaFoldDB" id="A0A2M8IU91"/>
<dbReference type="OrthoDB" id="9802341at2"/>
<dbReference type="InterPro" id="IPR019887">
    <property type="entry name" value="Tscrpt_reg_AsnC/Lrp_C"/>
</dbReference>
<dbReference type="Pfam" id="PF01037">
    <property type="entry name" value="AsnC_trans_reg"/>
    <property type="match status" value="1"/>
</dbReference>
<name>A0A2M8IU91_9RHOB</name>
<dbReference type="GO" id="GO:0043200">
    <property type="term" value="P:response to amino acid"/>
    <property type="evidence" value="ECO:0007669"/>
    <property type="project" value="TreeGrafter"/>
</dbReference>
<evidence type="ECO:0000259" key="4">
    <source>
        <dbReference type="PROSITE" id="PS50956"/>
    </source>
</evidence>
<keyword evidence="1" id="KW-0805">Transcription regulation</keyword>
<accession>A0A2M8IU91</accession>
<dbReference type="PANTHER" id="PTHR30154:SF34">
    <property type="entry name" value="TRANSCRIPTIONAL REGULATOR AZLB"/>
    <property type="match status" value="1"/>
</dbReference>